<dbReference type="EMBL" id="BGZK01000388">
    <property type="protein sequence ID" value="GBP40807.1"/>
    <property type="molecule type" value="Genomic_DNA"/>
</dbReference>
<dbReference type="OrthoDB" id="411871at2759"/>
<dbReference type="Proteomes" id="UP000299102">
    <property type="component" value="Unassembled WGS sequence"/>
</dbReference>
<sequence>MTDGVRTLEPESEDGESLWDGIYSVIRETGRNRENVLLQANSEQVLGSGESATLLEETFFSGDQVDIDDPYHTELKRRTKENNAGLLSELRLRTFLKRFILKRPQASMGSSLTYVRRPSSGT</sequence>
<dbReference type="AlphaFoldDB" id="A0A4C1VR19"/>
<name>A0A4C1VR19_EUMVA</name>
<proteinExistence type="predicted"/>
<organism evidence="1 2">
    <name type="scientific">Eumeta variegata</name>
    <name type="common">Bagworm moth</name>
    <name type="synonym">Eumeta japonica</name>
    <dbReference type="NCBI Taxonomy" id="151549"/>
    <lineage>
        <taxon>Eukaryota</taxon>
        <taxon>Metazoa</taxon>
        <taxon>Ecdysozoa</taxon>
        <taxon>Arthropoda</taxon>
        <taxon>Hexapoda</taxon>
        <taxon>Insecta</taxon>
        <taxon>Pterygota</taxon>
        <taxon>Neoptera</taxon>
        <taxon>Endopterygota</taxon>
        <taxon>Lepidoptera</taxon>
        <taxon>Glossata</taxon>
        <taxon>Ditrysia</taxon>
        <taxon>Tineoidea</taxon>
        <taxon>Psychidae</taxon>
        <taxon>Oiketicinae</taxon>
        <taxon>Eumeta</taxon>
    </lineage>
</organism>
<gene>
    <name evidence="1" type="ORF">EVAR_87068_1</name>
</gene>
<comment type="caution">
    <text evidence="1">The sequence shown here is derived from an EMBL/GenBank/DDBJ whole genome shotgun (WGS) entry which is preliminary data.</text>
</comment>
<protein>
    <submittedName>
        <fullName evidence="1">Uncharacterized protein</fullName>
    </submittedName>
</protein>
<evidence type="ECO:0000313" key="1">
    <source>
        <dbReference type="EMBL" id="GBP40807.1"/>
    </source>
</evidence>
<keyword evidence="2" id="KW-1185">Reference proteome</keyword>
<evidence type="ECO:0000313" key="2">
    <source>
        <dbReference type="Proteomes" id="UP000299102"/>
    </source>
</evidence>
<reference evidence="1 2" key="1">
    <citation type="journal article" date="2019" name="Commun. Biol.">
        <title>The bagworm genome reveals a unique fibroin gene that provides high tensile strength.</title>
        <authorList>
            <person name="Kono N."/>
            <person name="Nakamura H."/>
            <person name="Ohtoshi R."/>
            <person name="Tomita M."/>
            <person name="Numata K."/>
            <person name="Arakawa K."/>
        </authorList>
    </citation>
    <scope>NUCLEOTIDE SEQUENCE [LARGE SCALE GENOMIC DNA]</scope>
</reference>
<accession>A0A4C1VR19</accession>